<evidence type="ECO:0000313" key="3">
    <source>
        <dbReference type="Proteomes" id="UP001499843"/>
    </source>
</evidence>
<organism evidence="2 3">
    <name type="scientific">Nonomuraea monospora</name>
    <dbReference type="NCBI Taxonomy" id="568818"/>
    <lineage>
        <taxon>Bacteria</taxon>
        <taxon>Bacillati</taxon>
        <taxon>Actinomycetota</taxon>
        <taxon>Actinomycetes</taxon>
        <taxon>Streptosporangiales</taxon>
        <taxon>Streptosporangiaceae</taxon>
        <taxon>Nonomuraea</taxon>
    </lineage>
</organism>
<evidence type="ECO:0000256" key="1">
    <source>
        <dbReference type="SAM" id="SignalP"/>
    </source>
</evidence>
<reference evidence="2 3" key="1">
    <citation type="journal article" date="2019" name="Int. J. Syst. Evol. Microbiol.">
        <title>The Global Catalogue of Microorganisms (GCM) 10K type strain sequencing project: providing services to taxonomists for standard genome sequencing and annotation.</title>
        <authorList>
            <consortium name="The Broad Institute Genomics Platform"/>
            <consortium name="The Broad Institute Genome Sequencing Center for Infectious Disease"/>
            <person name="Wu L."/>
            <person name="Ma J."/>
        </authorList>
    </citation>
    <scope>NUCLEOTIDE SEQUENCE [LARGE SCALE GENOMIC DNA]</scope>
    <source>
        <strain evidence="2 3">JCM 16114</strain>
    </source>
</reference>
<name>A0ABN3CHJ9_9ACTN</name>
<feature type="chain" id="PRO_5046845747" evidence="1">
    <location>
        <begin position="27"/>
        <end position="375"/>
    </location>
</feature>
<comment type="caution">
    <text evidence="2">The sequence shown here is derived from an EMBL/GenBank/DDBJ whole genome shotgun (WGS) entry which is preliminary data.</text>
</comment>
<dbReference type="EMBL" id="BAAAQX010000010">
    <property type="protein sequence ID" value="GAA2208890.1"/>
    <property type="molecule type" value="Genomic_DNA"/>
</dbReference>
<dbReference type="InterPro" id="IPR036852">
    <property type="entry name" value="Peptidase_S8/S53_dom_sf"/>
</dbReference>
<dbReference type="Gene3D" id="3.40.50.200">
    <property type="entry name" value="Peptidase S8/S53 domain"/>
    <property type="match status" value="1"/>
</dbReference>
<dbReference type="SUPFAM" id="SSF52743">
    <property type="entry name" value="Subtilisin-like"/>
    <property type="match status" value="1"/>
</dbReference>
<sequence>MTVIISRLLPAIVLGLTLLAPASAQAADDCSTPDCLLKVTARTGADISDGLRAADLQDAYKLPSSWLGGGQTLAVVVPYGHPSAERDLNEYRKGNDLPLCDEVFPCFRHVDQRGGTGRPPTHSGYALHAAAGLDLGSAACPNCKLLLVEADDETPASVGAAVDQAVAQGADAVSVMTGFYEYAGQRADAGHYDHPGVPIVAGGGSGFGNGVGRQMVPAAYGSVIAVGATALWRDPGNARGWSEMASSGSGSGCSVYEARPAWQPKGQCGAKRTVADVAAVGDARSPVQLYESSTWGGWIGVSGTPISVALIGGVYALGDNGQEIVPGQQLYGSGQYLFDITSGANGSCGGAPLCTARRGYDGPTGMGVPNGIGAF</sequence>
<proteinExistence type="predicted"/>
<evidence type="ECO:0000313" key="2">
    <source>
        <dbReference type="EMBL" id="GAA2208890.1"/>
    </source>
</evidence>
<dbReference type="Proteomes" id="UP001499843">
    <property type="component" value="Unassembled WGS sequence"/>
</dbReference>
<gene>
    <name evidence="2" type="ORF">GCM10009850_043480</name>
</gene>
<feature type="signal peptide" evidence="1">
    <location>
        <begin position="1"/>
        <end position="26"/>
    </location>
</feature>
<accession>A0ABN3CHJ9</accession>
<protein>
    <submittedName>
        <fullName evidence="2">S8 family serine peptidase</fullName>
    </submittedName>
</protein>
<keyword evidence="1" id="KW-0732">Signal</keyword>
<keyword evidence="3" id="KW-1185">Reference proteome</keyword>